<dbReference type="Proteomes" id="UP000602395">
    <property type="component" value="Unassembled WGS sequence"/>
</dbReference>
<accession>A0ABR7W8V9</accession>
<dbReference type="InterPro" id="IPR000522">
    <property type="entry name" value="ABC_transptr_permease_BtuC"/>
</dbReference>
<dbReference type="InterPro" id="IPR037294">
    <property type="entry name" value="ABC_BtuC-like"/>
</dbReference>
<evidence type="ECO:0000256" key="1">
    <source>
        <dbReference type="ARBA" id="ARBA00004651"/>
    </source>
</evidence>
<dbReference type="PANTHER" id="PTHR30472">
    <property type="entry name" value="FERRIC ENTEROBACTIN TRANSPORT SYSTEM PERMEASE PROTEIN"/>
    <property type="match status" value="1"/>
</dbReference>
<feature type="transmembrane region" description="Helical" evidence="8">
    <location>
        <begin position="84"/>
        <end position="102"/>
    </location>
</feature>
<gene>
    <name evidence="9" type="ORF">IDF66_06550</name>
</gene>
<dbReference type="PANTHER" id="PTHR30472:SF1">
    <property type="entry name" value="FE(3+) DICITRATE TRANSPORT SYSTEM PERMEASE PROTEIN FECC-RELATED"/>
    <property type="match status" value="1"/>
</dbReference>
<feature type="transmembrane region" description="Helical" evidence="8">
    <location>
        <begin position="298"/>
        <end position="320"/>
    </location>
</feature>
<dbReference type="EMBL" id="JACWMS010000001">
    <property type="protein sequence ID" value="MBD1319238.1"/>
    <property type="molecule type" value="Genomic_DNA"/>
</dbReference>
<reference evidence="9 10" key="1">
    <citation type="submission" date="2020-09" db="EMBL/GenBank/DDBJ databases">
        <title>Novel species in genus Gordonia.</title>
        <authorList>
            <person name="Zhang G."/>
        </authorList>
    </citation>
    <scope>NUCLEOTIDE SEQUENCE [LARGE SCALE GENOMIC DNA]</scope>
    <source>
        <strain evidence="9 10">ON-33</strain>
    </source>
</reference>
<dbReference type="Gene3D" id="1.10.3470.10">
    <property type="entry name" value="ABC transporter involved in vitamin B12 uptake, BtuC"/>
    <property type="match status" value="1"/>
</dbReference>
<keyword evidence="10" id="KW-1185">Reference proteome</keyword>
<feature type="transmembrane region" description="Helical" evidence="8">
    <location>
        <begin position="326"/>
        <end position="344"/>
    </location>
</feature>
<evidence type="ECO:0000313" key="9">
    <source>
        <dbReference type="EMBL" id="MBD1319238.1"/>
    </source>
</evidence>
<dbReference type="CDD" id="cd06550">
    <property type="entry name" value="TM_ABC_iron-siderophores_like"/>
    <property type="match status" value="1"/>
</dbReference>
<name>A0ABR7W8V9_9ACTN</name>
<evidence type="ECO:0000256" key="3">
    <source>
        <dbReference type="ARBA" id="ARBA00022448"/>
    </source>
</evidence>
<organism evidence="9 10">
    <name type="scientific">Gordonia hankookensis</name>
    <dbReference type="NCBI Taxonomy" id="589403"/>
    <lineage>
        <taxon>Bacteria</taxon>
        <taxon>Bacillati</taxon>
        <taxon>Actinomycetota</taxon>
        <taxon>Actinomycetes</taxon>
        <taxon>Mycobacteriales</taxon>
        <taxon>Gordoniaceae</taxon>
        <taxon>Gordonia</taxon>
    </lineage>
</organism>
<evidence type="ECO:0000313" key="10">
    <source>
        <dbReference type="Proteomes" id="UP000602395"/>
    </source>
</evidence>
<evidence type="ECO:0000256" key="2">
    <source>
        <dbReference type="ARBA" id="ARBA00007935"/>
    </source>
</evidence>
<keyword evidence="5 8" id="KW-0812">Transmembrane</keyword>
<evidence type="ECO:0000256" key="7">
    <source>
        <dbReference type="ARBA" id="ARBA00023136"/>
    </source>
</evidence>
<dbReference type="SUPFAM" id="SSF81345">
    <property type="entry name" value="ABC transporter involved in vitamin B12 uptake, BtuC"/>
    <property type="match status" value="1"/>
</dbReference>
<evidence type="ECO:0000256" key="4">
    <source>
        <dbReference type="ARBA" id="ARBA00022475"/>
    </source>
</evidence>
<keyword evidence="7 8" id="KW-0472">Membrane</keyword>
<keyword evidence="4" id="KW-1003">Cell membrane</keyword>
<feature type="transmembrane region" description="Helical" evidence="8">
    <location>
        <begin position="166"/>
        <end position="188"/>
    </location>
</feature>
<protein>
    <submittedName>
        <fullName evidence="9">Iron ABC transporter permease</fullName>
    </submittedName>
</protein>
<dbReference type="Pfam" id="PF01032">
    <property type="entry name" value="FecCD"/>
    <property type="match status" value="1"/>
</dbReference>
<feature type="transmembrane region" description="Helical" evidence="8">
    <location>
        <begin position="6"/>
        <end position="25"/>
    </location>
</feature>
<feature type="transmembrane region" description="Helical" evidence="8">
    <location>
        <begin position="253"/>
        <end position="286"/>
    </location>
</feature>
<sequence length="352" mass="35787">MRRTTGILLLIAVVVVALFASIAVGTRPLGIGEVIDALQAGGWPSLKVTDFHGIPWIVLEAPPAPPGASDVYGIVWDLRFPRTVLGLVIGLAIGAAGALAQGHTRNPLADPGMLGVNAGAACAVVAGVYLLGIQSPIAFMAFGLIGALVAASAVFGLAALSGASPLTLILAGTGLSALLLAITSGIVLSDSVTLDAWRFWNVGATTGRGLDVFSAALPFVVVGLVLALGSGYFLNVLSLGDDMSKALGSRVVLIRVMGILTITLLVGAATAACGPIVFLGLVVPHIARAFTGSDYRWIVPYSALLGAILVLVCDVIGRVIARPGEVQVGVVLALVGAPFLIALVRRRKLASV</sequence>
<evidence type="ECO:0000256" key="5">
    <source>
        <dbReference type="ARBA" id="ARBA00022692"/>
    </source>
</evidence>
<dbReference type="RefSeq" id="WP_164310764.1">
    <property type="nucleotide sequence ID" value="NZ_BAABAD010000003.1"/>
</dbReference>
<evidence type="ECO:0000256" key="8">
    <source>
        <dbReference type="SAM" id="Phobius"/>
    </source>
</evidence>
<feature type="transmembrane region" description="Helical" evidence="8">
    <location>
        <begin position="209"/>
        <end position="233"/>
    </location>
</feature>
<keyword evidence="6 8" id="KW-1133">Transmembrane helix</keyword>
<feature type="transmembrane region" description="Helical" evidence="8">
    <location>
        <begin position="114"/>
        <end position="132"/>
    </location>
</feature>
<feature type="transmembrane region" description="Helical" evidence="8">
    <location>
        <begin position="139"/>
        <end position="160"/>
    </location>
</feature>
<comment type="subcellular location">
    <subcellularLocation>
        <location evidence="1">Cell membrane</location>
        <topology evidence="1">Multi-pass membrane protein</topology>
    </subcellularLocation>
</comment>
<evidence type="ECO:0000256" key="6">
    <source>
        <dbReference type="ARBA" id="ARBA00022989"/>
    </source>
</evidence>
<proteinExistence type="inferred from homology"/>
<comment type="caution">
    <text evidence="9">The sequence shown here is derived from an EMBL/GenBank/DDBJ whole genome shotgun (WGS) entry which is preliminary data.</text>
</comment>
<keyword evidence="3" id="KW-0813">Transport</keyword>
<comment type="similarity">
    <text evidence="2">Belongs to the binding-protein-dependent transport system permease family. FecCD subfamily.</text>
</comment>